<evidence type="ECO:0000313" key="2">
    <source>
        <dbReference type="Proteomes" id="UP000078541"/>
    </source>
</evidence>
<name>A0A151JUJ0_9HYME</name>
<organism evidence="1 2">
    <name type="scientific">Trachymyrmex septentrionalis</name>
    <dbReference type="NCBI Taxonomy" id="34720"/>
    <lineage>
        <taxon>Eukaryota</taxon>
        <taxon>Metazoa</taxon>
        <taxon>Ecdysozoa</taxon>
        <taxon>Arthropoda</taxon>
        <taxon>Hexapoda</taxon>
        <taxon>Insecta</taxon>
        <taxon>Pterygota</taxon>
        <taxon>Neoptera</taxon>
        <taxon>Endopterygota</taxon>
        <taxon>Hymenoptera</taxon>
        <taxon>Apocrita</taxon>
        <taxon>Aculeata</taxon>
        <taxon>Formicoidea</taxon>
        <taxon>Formicidae</taxon>
        <taxon>Myrmicinae</taxon>
        <taxon>Trachymyrmex</taxon>
    </lineage>
</organism>
<dbReference type="STRING" id="34720.A0A151JUJ0"/>
<dbReference type="Proteomes" id="UP000078541">
    <property type="component" value="Unassembled WGS sequence"/>
</dbReference>
<dbReference type="Pfam" id="PF03564">
    <property type="entry name" value="DUF1759"/>
    <property type="match status" value="1"/>
</dbReference>
<protein>
    <submittedName>
        <fullName evidence="1">Uncharacterized protein</fullName>
    </submittedName>
</protein>
<accession>A0A151JUJ0</accession>
<feature type="non-terminal residue" evidence="1">
    <location>
        <position position="1"/>
    </location>
</feature>
<keyword evidence="2" id="KW-1185">Reference proteome</keyword>
<proteinExistence type="predicted"/>
<gene>
    <name evidence="1" type="ORF">ALC56_09507</name>
</gene>
<evidence type="ECO:0000313" key="1">
    <source>
        <dbReference type="EMBL" id="KYN36132.1"/>
    </source>
</evidence>
<dbReference type="EMBL" id="KQ981754">
    <property type="protein sequence ID" value="KYN36132.1"/>
    <property type="molecule type" value="Genomic_DNA"/>
</dbReference>
<reference evidence="1 2" key="1">
    <citation type="submission" date="2016-03" db="EMBL/GenBank/DDBJ databases">
        <title>Trachymyrmex septentrionalis WGS genome.</title>
        <authorList>
            <person name="Nygaard S."/>
            <person name="Hu H."/>
            <person name="Boomsma J."/>
            <person name="Zhang G."/>
        </authorList>
    </citation>
    <scope>NUCLEOTIDE SEQUENCE [LARGE SCALE GENOMIC DNA]</scope>
    <source>
        <strain evidence="1">Tsep2-gDNA-1</strain>
        <tissue evidence="1">Whole body</tissue>
    </source>
</reference>
<sequence length="94" mass="10847">EFMNIQEHFFLLAGRIDNILNAAYTMDPGISSLLTFDGKFENWLLFKNMFYNMIDSRTDLSDIDKIHYLKSALVGEAANKIKIFEVDGINYSKT</sequence>
<dbReference type="AlphaFoldDB" id="A0A151JUJ0"/>
<dbReference type="InterPro" id="IPR005312">
    <property type="entry name" value="DUF1759"/>
</dbReference>